<evidence type="ECO:0000256" key="2">
    <source>
        <dbReference type="ARBA" id="ARBA00012438"/>
    </source>
</evidence>
<dbReference type="PANTHER" id="PTHR24421:SF10">
    <property type="entry name" value="NITRATE_NITRITE SENSOR PROTEIN NARQ"/>
    <property type="match status" value="1"/>
</dbReference>
<evidence type="ECO:0000256" key="4">
    <source>
        <dbReference type="ARBA" id="ARBA00022679"/>
    </source>
</evidence>
<dbReference type="GO" id="GO:0016020">
    <property type="term" value="C:membrane"/>
    <property type="evidence" value="ECO:0007669"/>
    <property type="project" value="InterPro"/>
</dbReference>
<dbReference type="Pfam" id="PF13424">
    <property type="entry name" value="TPR_12"/>
    <property type="match status" value="1"/>
</dbReference>
<dbReference type="Gene3D" id="1.20.5.1930">
    <property type="match status" value="1"/>
</dbReference>
<dbReference type="InterPro" id="IPR036890">
    <property type="entry name" value="HATPase_C_sf"/>
</dbReference>
<dbReference type="InterPro" id="IPR011990">
    <property type="entry name" value="TPR-like_helical_dom_sf"/>
</dbReference>
<evidence type="ECO:0000256" key="11">
    <source>
        <dbReference type="SAM" id="Phobius"/>
    </source>
</evidence>
<feature type="repeat" description="TPR" evidence="9">
    <location>
        <begin position="104"/>
        <end position="137"/>
    </location>
</feature>
<reference evidence="14 15" key="1">
    <citation type="submission" date="2018-05" db="EMBL/GenBank/DDBJ databases">
        <title>Polaribacter aquimarinus sp. nov., isolated from sediment in a sediment of sea.</title>
        <authorList>
            <person name="Lu D."/>
        </authorList>
    </citation>
    <scope>NUCLEOTIDE SEQUENCE [LARGE SCALE GENOMIC DNA]</scope>
    <source>
        <strain evidence="14 15">ZY113</strain>
    </source>
</reference>
<keyword evidence="6" id="KW-0418">Kinase</keyword>
<evidence type="ECO:0000256" key="6">
    <source>
        <dbReference type="ARBA" id="ARBA00022777"/>
    </source>
</evidence>
<dbReference type="InterPro" id="IPR019734">
    <property type="entry name" value="TPR_rpt"/>
</dbReference>
<dbReference type="InterPro" id="IPR011712">
    <property type="entry name" value="Sig_transdc_His_kin_sub3_dim/P"/>
</dbReference>
<dbReference type="RefSeq" id="WP_109405217.1">
    <property type="nucleotide sequence ID" value="NZ_QFFG01000004.1"/>
</dbReference>
<keyword evidence="4" id="KW-0808">Transferase</keyword>
<keyword evidence="8" id="KW-0902">Two-component regulatory system</keyword>
<dbReference type="PROSITE" id="PS50005">
    <property type="entry name" value="TPR"/>
    <property type="match status" value="3"/>
</dbReference>
<evidence type="ECO:0000256" key="10">
    <source>
        <dbReference type="SAM" id="Coils"/>
    </source>
</evidence>
<dbReference type="CDD" id="cd16917">
    <property type="entry name" value="HATPase_UhpB-NarQ-NarX-like"/>
    <property type="match status" value="1"/>
</dbReference>
<dbReference type="EC" id="2.7.13.3" evidence="2"/>
<dbReference type="Gene3D" id="3.30.565.10">
    <property type="entry name" value="Histidine kinase-like ATPase, C-terminal domain"/>
    <property type="match status" value="1"/>
</dbReference>
<dbReference type="EMBL" id="QFFG01000004">
    <property type="protein sequence ID" value="PWG04901.1"/>
    <property type="molecule type" value="Genomic_DNA"/>
</dbReference>
<feature type="repeat" description="TPR" evidence="9">
    <location>
        <begin position="225"/>
        <end position="258"/>
    </location>
</feature>
<feature type="transmembrane region" description="Helical" evidence="11">
    <location>
        <begin position="385"/>
        <end position="402"/>
    </location>
</feature>
<dbReference type="SUPFAM" id="SSF55874">
    <property type="entry name" value="ATPase domain of HSP90 chaperone/DNA topoisomerase II/histidine kinase"/>
    <property type="match status" value="1"/>
</dbReference>
<evidence type="ECO:0000313" key="14">
    <source>
        <dbReference type="EMBL" id="PWG04901.1"/>
    </source>
</evidence>
<feature type="domain" description="Histidine kinase/HSP90-like ATPase" evidence="12">
    <location>
        <begin position="540"/>
        <end position="627"/>
    </location>
</feature>
<evidence type="ECO:0000256" key="7">
    <source>
        <dbReference type="ARBA" id="ARBA00022840"/>
    </source>
</evidence>
<organism evidence="14 15">
    <name type="scientific">Polaribacter aquimarinus</name>
    <dbReference type="NCBI Taxonomy" id="2100726"/>
    <lineage>
        <taxon>Bacteria</taxon>
        <taxon>Pseudomonadati</taxon>
        <taxon>Bacteroidota</taxon>
        <taxon>Flavobacteriia</taxon>
        <taxon>Flavobacteriales</taxon>
        <taxon>Flavobacteriaceae</taxon>
    </lineage>
</organism>
<proteinExistence type="predicted"/>
<evidence type="ECO:0000256" key="1">
    <source>
        <dbReference type="ARBA" id="ARBA00000085"/>
    </source>
</evidence>
<keyword evidence="11" id="KW-0812">Transmembrane</keyword>
<evidence type="ECO:0000256" key="8">
    <source>
        <dbReference type="ARBA" id="ARBA00023012"/>
    </source>
</evidence>
<keyword evidence="10" id="KW-0175">Coiled coil</keyword>
<keyword evidence="15" id="KW-1185">Reference proteome</keyword>
<dbReference type="InterPro" id="IPR003594">
    <property type="entry name" value="HATPase_dom"/>
</dbReference>
<sequence>MKKRCFLVLLFFVLNVNSQETYQEKLEFLYEKTVRTQYAQLDSMRFYLNKLEKAIKPNDSTWLSRYNSSLGVYYSQKAEYNKAREQQLIALRIAQNINNPLLIAKAYQRLGVIYKFLGDFEISMDYVFKARDLSYSNKDTLTGVMADLVIGQNYWRLKKYKDALNQITKATEIAEFRNLGVDVLAPVYLEKGNMLLMFGKLDDALKVYKKAEKLTEETGYFEGIAPIYSNIGAIYFYKSDFNKAIEYYKISLNKAKEFQDENSVGVAQMNLGEAYYNINQFQKSETILKESLQLFKRLKNKLNLVDNYNYLYVLETKKKNYKKALDYFKLKNIYKDSILNENNLAKVSTLEVKYQTAEKEKQITKQNLKIKTNEATIASQRNTQLLLIGGLGFLVLGGLLFYNRNKAKQKQKLQAAILDEKERGFEAVVKASEDERKRISKDLHDGIGQEMAALKMAIGHVKNKETDETKKEELDKILTNCSRSADEIRNISHQMMPRSLMENGLLEAINDLLYGTFNYSEIKYKFEHFEVNNRFDERIEISLYRVAQELLNNIIKHANATEVNVLLYKQEDNLVLMIEDNGVGMQHKSKKGHGVLNIKSRVDMVHGTINYQPSVNSGTSAIIRVPL</sequence>
<evidence type="ECO:0000256" key="3">
    <source>
        <dbReference type="ARBA" id="ARBA00022553"/>
    </source>
</evidence>
<gene>
    <name evidence="14" type="ORF">DIS07_10545</name>
</gene>
<dbReference type="Proteomes" id="UP000245670">
    <property type="component" value="Unassembled WGS sequence"/>
</dbReference>
<name>A0A2U2J9G4_9FLAO</name>
<keyword evidence="7" id="KW-0067">ATP-binding</keyword>
<protein>
    <recommendedName>
        <fullName evidence="2">histidine kinase</fullName>
        <ecNumber evidence="2">2.7.13.3</ecNumber>
    </recommendedName>
</protein>
<dbReference type="OrthoDB" id="9778366at2"/>
<evidence type="ECO:0000256" key="9">
    <source>
        <dbReference type="PROSITE-ProRule" id="PRU00339"/>
    </source>
</evidence>
<evidence type="ECO:0000313" key="15">
    <source>
        <dbReference type="Proteomes" id="UP000245670"/>
    </source>
</evidence>
<comment type="caution">
    <text evidence="14">The sequence shown here is derived from an EMBL/GenBank/DDBJ whole genome shotgun (WGS) entry which is preliminary data.</text>
</comment>
<dbReference type="SMART" id="SM00028">
    <property type="entry name" value="TPR"/>
    <property type="match status" value="6"/>
</dbReference>
<evidence type="ECO:0000259" key="12">
    <source>
        <dbReference type="Pfam" id="PF02518"/>
    </source>
</evidence>
<comment type="catalytic activity">
    <reaction evidence="1">
        <text>ATP + protein L-histidine = ADP + protein N-phospho-L-histidine.</text>
        <dbReference type="EC" id="2.7.13.3"/>
    </reaction>
</comment>
<dbReference type="PANTHER" id="PTHR24421">
    <property type="entry name" value="NITRATE/NITRITE SENSOR PROTEIN NARX-RELATED"/>
    <property type="match status" value="1"/>
</dbReference>
<evidence type="ECO:0000256" key="5">
    <source>
        <dbReference type="ARBA" id="ARBA00022741"/>
    </source>
</evidence>
<accession>A0A2U2J9G4</accession>
<keyword evidence="11" id="KW-0472">Membrane</keyword>
<evidence type="ECO:0000259" key="13">
    <source>
        <dbReference type="Pfam" id="PF07730"/>
    </source>
</evidence>
<feature type="coiled-coil region" evidence="10">
    <location>
        <begin position="340"/>
        <end position="374"/>
    </location>
</feature>
<dbReference type="Gene3D" id="1.25.40.10">
    <property type="entry name" value="Tetratricopeptide repeat domain"/>
    <property type="match status" value="2"/>
</dbReference>
<keyword evidence="5" id="KW-0547">Nucleotide-binding</keyword>
<keyword evidence="9" id="KW-0802">TPR repeat</keyword>
<feature type="domain" description="Signal transduction histidine kinase subgroup 3 dimerisation and phosphoacceptor" evidence="13">
    <location>
        <begin position="435"/>
        <end position="499"/>
    </location>
</feature>
<dbReference type="SUPFAM" id="SSF48452">
    <property type="entry name" value="TPR-like"/>
    <property type="match status" value="2"/>
</dbReference>
<feature type="repeat" description="TPR" evidence="9">
    <location>
        <begin position="185"/>
        <end position="218"/>
    </location>
</feature>
<keyword evidence="3" id="KW-0597">Phosphoprotein</keyword>
<dbReference type="Pfam" id="PF13181">
    <property type="entry name" value="TPR_8"/>
    <property type="match status" value="1"/>
</dbReference>
<dbReference type="GO" id="GO:0000155">
    <property type="term" value="F:phosphorelay sensor kinase activity"/>
    <property type="evidence" value="ECO:0007669"/>
    <property type="project" value="InterPro"/>
</dbReference>
<dbReference type="Pfam" id="PF02518">
    <property type="entry name" value="HATPase_c"/>
    <property type="match status" value="1"/>
</dbReference>
<dbReference type="AlphaFoldDB" id="A0A2U2J9G4"/>
<dbReference type="InterPro" id="IPR050482">
    <property type="entry name" value="Sensor_HK_TwoCompSys"/>
</dbReference>
<dbReference type="GO" id="GO:0005524">
    <property type="term" value="F:ATP binding"/>
    <property type="evidence" value="ECO:0007669"/>
    <property type="project" value="UniProtKB-KW"/>
</dbReference>
<dbReference type="Pfam" id="PF07730">
    <property type="entry name" value="HisKA_3"/>
    <property type="match status" value="1"/>
</dbReference>
<keyword evidence="11" id="KW-1133">Transmembrane helix</keyword>
<dbReference type="GO" id="GO:0046983">
    <property type="term" value="F:protein dimerization activity"/>
    <property type="evidence" value="ECO:0007669"/>
    <property type="project" value="InterPro"/>
</dbReference>